<gene>
    <name evidence="6" type="ORF">CLG96_00505</name>
</gene>
<evidence type="ECO:0000256" key="1">
    <source>
        <dbReference type="ARBA" id="ARBA00001947"/>
    </source>
</evidence>
<comment type="similarity">
    <text evidence="2 3">Belongs to the peptidase M14 family.</text>
</comment>
<comment type="caution">
    <text evidence="6">The sequence shown here is derived from an EMBL/GenBank/DDBJ whole genome shotgun (WGS) entry which is preliminary data.</text>
</comment>
<accession>A0A2T5G0K0</accession>
<sequence>MSHPRRIAFLLAGTMAAQPIAAEPLFAPDAVLPPVLAWHGASERLVARMDDRWITPAEKTGLVSTPNYAETRAWLERLVAASPLFRIESYGRSPEGRELYAVIASKGAPGTGSRKPIVLIQAGIHPGEIDGKDAGLMLLRDIAFHGKDRLLDGVDLVFVPIVSPDGHENGSAYSRPNQRGPLVQGWRTTGQNVNLNRDYAKADTPEMQGLIGLIRAHDPDLYLDIHVTDGMDYVHDITFSYPGWHGRYARSVRGGAWLDDIYRPEVERALIGAGHVPGPYLDPLDGRAPEKGIRVGADQARFSTGYGDARRIPTVLVETHSLKPYRQRVLGTYVLIEQTLRTAADHASELKAARAADLALRPKQVTLGWKDADAAPVDSFLFRPVARETYRSAITGRDEVRWLGRPAKPLSVPVFGSTPDIVVSPPAAYWVPATKPELIDRLQRHGIMMERIAEPRTVRVDVARIANLRPDPAAEKEGRFPVAADSFTPETREVTYAPGSVRIPTDQPLGELAAILLEPQSRDSFLAWGFFPEIMQRTEYAEGYIMAPLAERMMADDPALARAFQAKLAADPDFAASPARRLAFFYERTPYFDRRYLIYPVGREVASPSSRPGAE</sequence>
<dbReference type="Gene3D" id="3.40.630.10">
    <property type="entry name" value="Zn peptidases"/>
    <property type="match status" value="1"/>
</dbReference>
<dbReference type="RefSeq" id="WP_107965922.1">
    <property type="nucleotide sequence ID" value="NZ_NWBU01000004.1"/>
</dbReference>
<dbReference type="SUPFAM" id="SSF53187">
    <property type="entry name" value="Zn-dependent exopeptidases"/>
    <property type="match status" value="1"/>
</dbReference>
<evidence type="ECO:0000259" key="5">
    <source>
        <dbReference type="PROSITE" id="PS52035"/>
    </source>
</evidence>
<keyword evidence="4" id="KW-0732">Signal</keyword>
<dbReference type="GO" id="GO:0008270">
    <property type="term" value="F:zinc ion binding"/>
    <property type="evidence" value="ECO:0007669"/>
    <property type="project" value="InterPro"/>
</dbReference>
<evidence type="ECO:0000256" key="3">
    <source>
        <dbReference type="PROSITE-ProRule" id="PRU01379"/>
    </source>
</evidence>
<comment type="cofactor">
    <cofactor evidence="1">
        <name>Zn(2+)</name>
        <dbReference type="ChEBI" id="CHEBI:29105"/>
    </cofactor>
</comment>
<evidence type="ECO:0000256" key="2">
    <source>
        <dbReference type="ARBA" id="ARBA00005988"/>
    </source>
</evidence>
<dbReference type="AlphaFoldDB" id="A0A2T5G0K0"/>
<dbReference type="GO" id="GO:0004181">
    <property type="term" value="F:metallocarboxypeptidase activity"/>
    <property type="evidence" value="ECO:0007669"/>
    <property type="project" value="InterPro"/>
</dbReference>
<evidence type="ECO:0000313" key="6">
    <source>
        <dbReference type="EMBL" id="PTQ12685.1"/>
    </source>
</evidence>
<dbReference type="OrthoDB" id="9767214at2"/>
<feature type="domain" description="Peptidase M14" evidence="5">
    <location>
        <begin position="64"/>
        <end position="329"/>
    </location>
</feature>
<reference evidence="6 7" key="1">
    <citation type="submission" date="2017-09" db="EMBL/GenBank/DDBJ databases">
        <title>Sphingomonas panjinensis sp.nov., isolated from oil-contaminated soil.</title>
        <authorList>
            <person name="Wang L."/>
            <person name="Chen L."/>
        </authorList>
    </citation>
    <scope>NUCLEOTIDE SEQUENCE [LARGE SCALE GENOMIC DNA]</scope>
    <source>
        <strain evidence="6 7">FW-11</strain>
    </source>
</reference>
<dbReference type="Pfam" id="PF00246">
    <property type="entry name" value="Peptidase_M14"/>
    <property type="match status" value="1"/>
</dbReference>
<evidence type="ECO:0000313" key="7">
    <source>
        <dbReference type="Proteomes" id="UP000244162"/>
    </source>
</evidence>
<dbReference type="PROSITE" id="PS52035">
    <property type="entry name" value="PEPTIDASE_M14"/>
    <property type="match status" value="1"/>
</dbReference>
<organism evidence="6 7">
    <name type="scientific">Sphingomonas oleivorans</name>
    <dbReference type="NCBI Taxonomy" id="1735121"/>
    <lineage>
        <taxon>Bacteria</taxon>
        <taxon>Pseudomonadati</taxon>
        <taxon>Pseudomonadota</taxon>
        <taxon>Alphaproteobacteria</taxon>
        <taxon>Sphingomonadales</taxon>
        <taxon>Sphingomonadaceae</taxon>
        <taxon>Sphingomonas</taxon>
    </lineage>
</organism>
<dbReference type="GO" id="GO:0005615">
    <property type="term" value="C:extracellular space"/>
    <property type="evidence" value="ECO:0007669"/>
    <property type="project" value="TreeGrafter"/>
</dbReference>
<dbReference type="EMBL" id="NWBU01000004">
    <property type="protein sequence ID" value="PTQ12685.1"/>
    <property type="molecule type" value="Genomic_DNA"/>
</dbReference>
<proteinExistence type="inferred from homology"/>
<keyword evidence="6" id="KW-0121">Carboxypeptidase</keyword>
<dbReference type="CDD" id="cd06241">
    <property type="entry name" value="M14-like"/>
    <property type="match status" value="1"/>
</dbReference>
<keyword evidence="6" id="KW-0645">Protease</keyword>
<feature type="chain" id="PRO_5015512700" evidence="4">
    <location>
        <begin position="22"/>
        <end position="615"/>
    </location>
</feature>
<name>A0A2T5G0K0_9SPHN</name>
<dbReference type="PANTHER" id="PTHR11705:SF145">
    <property type="entry name" value="PEPTIDASE M14 CARBOXYPEPTIDASE A DOMAIN-CONTAINING PROTEIN"/>
    <property type="match status" value="1"/>
</dbReference>
<evidence type="ECO:0000256" key="4">
    <source>
        <dbReference type="SAM" id="SignalP"/>
    </source>
</evidence>
<dbReference type="SMART" id="SM00631">
    <property type="entry name" value="Zn_pept"/>
    <property type="match status" value="1"/>
</dbReference>
<keyword evidence="6" id="KW-0378">Hydrolase</keyword>
<comment type="caution">
    <text evidence="3">Lacks conserved residue(s) required for the propagation of feature annotation.</text>
</comment>
<dbReference type="PANTHER" id="PTHR11705">
    <property type="entry name" value="PROTEASE FAMILY M14 CARBOXYPEPTIDASE A,B"/>
    <property type="match status" value="1"/>
</dbReference>
<protein>
    <submittedName>
        <fullName evidence="6">Carboxypeptidase</fullName>
    </submittedName>
</protein>
<dbReference type="GO" id="GO:0006508">
    <property type="term" value="P:proteolysis"/>
    <property type="evidence" value="ECO:0007669"/>
    <property type="project" value="InterPro"/>
</dbReference>
<dbReference type="Proteomes" id="UP000244162">
    <property type="component" value="Unassembled WGS sequence"/>
</dbReference>
<keyword evidence="7" id="KW-1185">Reference proteome</keyword>
<dbReference type="InterPro" id="IPR000834">
    <property type="entry name" value="Peptidase_M14"/>
</dbReference>
<feature type="signal peptide" evidence="4">
    <location>
        <begin position="1"/>
        <end position="21"/>
    </location>
</feature>